<proteinExistence type="inferred from homology"/>
<evidence type="ECO:0000313" key="19">
    <source>
        <dbReference type="EMBL" id="CAL8144021.1"/>
    </source>
</evidence>
<feature type="transmembrane region" description="Helical" evidence="16">
    <location>
        <begin position="715"/>
        <end position="737"/>
    </location>
</feature>
<evidence type="ECO:0000256" key="9">
    <source>
        <dbReference type="ARBA" id="ARBA00023098"/>
    </source>
</evidence>
<comment type="subcellular location">
    <subcellularLocation>
        <location evidence="1">Endomembrane system</location>
        <topology evidence="1">Multi-pass membrane protein</topology>
    </subcellularLocation>
</comment>
<evidence type="ECO:0000256" key="17">
    <source>
        <dbReference type="SAM" id="SignalP"/>
    </source>
</evidence>
<evidence type="ECO:0000313" key="20">
    <source>
        <dbReference type="Proteomes" id="UP001642540"/>
    </source>
</evidence>
<feature type="signal peptide" evidence="17">
    <location>
        <begin position="1"/>
        <end position="24"/>
    </location>
</feature>
<dbReference type="PANTHER" id="PTHR45727:SF2">
    <property type="entry name" value="NPC INTRACELLULAR CHOLESTEROL TRANSPORTER 1"/>
    <property type="match status" value="1"/>
</dbReference>
<dbReference type="InterPro" id="IPR004765">
    <property type="entry name" value="NPC1-like"/>
</dbReference>
<feature type="transmembrane region" description="Helical" evidence="16">
    <location>
        <begin position="685"/>
        <end position="709"/>
    </location>
</feature>
<dbReference type="InterPro" id="IPR053958">
    <property type="entry name" value="HMGCR/SNAP/NPC1-like_SSD"/>
</dbReference>
<reference evidence="19 20" key="1">
    <citation type="submission" date="2024-08" db="EMBL/GenBank/DDBJ databases">
        <authorList>
            <person name="Cucini C."/>
            <person name="Frati F."/>
        </authorList>
    </citation>
    <scope>NUCLEOTIDE SEQUENCE [LARGE SCALE GENOMIC DNA]</scope>
</reference>
<dbReference type="PROSITE" id="PS50156">
    <property type="entry name" value="SSD"/>
    <property type="match status" value="1"/>
</dbReference>
<feature type="domain" description="SSD" evidence="18">
    <location>
        <begin position="651"/>
        <end position="816"/>
    </location>
</feature>
<dbReference type="Pfam" id="PF12349">
    <property type="entry name" value="Sterol-sensing"/>
    <property type="match status" value="1"/>
</dbReference>
<name>A0ABP1S6E0_9HEXA</name>
<keyword evidence="12" id="KW-1207">Sterol metabolism</keyword>
<evidence type="ECO:0000256" key="2">
    <source>
        <dbReference type="ARBA" id="ARBA00005585"/>
    </source>
</evidence>
<feature type="chain" id="PRO_5045752786" description="SSD domain-containing protein" evidence="17">
    <location>
        <begin position="25"/>
        <end position="1301"/>
    </location>
</feature>
<evidence type="ECO:0000256" key="10">
    <source>
        <dbReference type="ARBA" id="ARBA00023136"/>
    </source>
</evidence>
<dbReference type="InterPro" id="IPR000731">
    <property type="entry name" value="SSD"/>
</dbReference>
<feature type="transmembrane region" description="Helical" evidence="16">
    <location>
        <begin position="867"/>
        <end position="886"/>
    </location>
</feature>
<dbReference type="Proteomes" id="UP001642540">
    <property type="component" value="Unassembled WGS sequence"/>
</dbReference>
<evidence type="ECO:0000256" key="13">
    <source>
        <dbReference type="ARBA" id="ARBA00023180"/>
    </source>
</evidence>
<protein>
    <recommendedName>
        <fullName evidence="18">SSD domain-containing protein</fullName>
    </recommendedName>
</protein>
<keyword evidence="10 16" id="KW-0472">Membrane</keyword>
<keyword evidence="8" id="KW-0445">Lipid transport</keyword>
<keyword evidence="7 16" id="KW-1133">Transmembrane helix</keyword>
<dbReference type="InterPro" id="IPR032190">
    <property type="entry name" value="NPC1_N"/>
</dbReference>
<keyword evidence="6 17" id="KW-0732">Signal</keyword>
<gene>
    <name evidence="19" type="ORF">ODALV1_LOCUS30042</name>
</gene>
<feature type="transmembrane region" description="Helical" evidence="16">
    <location>
        <begin position="1135"/>
        <end position="1155"/>
    </location>
</feature>
<evidence type="ECO:0000256" key="14">
    <source>
        <dbReference type="ARBA" id="ARBA00023221"/>
    </source>
</evidence>
<organism evidence="19 20">
    <name type="scientific">Orchesella dallaii</name>
    <dbReference type="NCBI Taxonomy" id="48710"/>
    <lineage>
        <taxon>Eukaryota</taxon>
        <taxon>Metazoa</taxon>
        <taxon>Ecdysozoa</taxon>
        <taxon>Arthropoda</taxon>
        <taxon>Hexapoda</taxon>
        <taxon>Collembola</taxon>
        <taxon>Entomobryomorpha</taxon>
        <taxon>Entomobryoidea</taxon>
        <taxon>Orchesellidae</taxon>
        <taxon>Orchesellinae</taxon>
        <taxon>Orchesella</taxon>
    </lineage>
</organism>
<feature type="transmembrane region" description="Helical" evidence="16">
    <location>
        <begin position="1161"/>
        <end position="1181"/>
    </location>
</feature>
<evidence type="ECO:0000256" key="4">
    <source>
        <dbReference type="ARBA" id="ARBA00022548"/>
    </source>
</evidence>
<keyword evidence="14" id="KW-0753">Steroid metabolism</keyword>
<evidence type="ECO:0000256" key="11">
    <source>
        <dbReference type="ARBA" id="ARBA00023157"/>
    </source>
</evidence>
<evidence type="ECO:0000256" key="6">
    <source>
        <dbReference type="ARBA" id="ARBA00022729"/>
    </source>
</evidence>
<dbReference type="Pfam" id="PF22314">
    <property type="entry name" value="NPC1_MLD"/>
    <property type="match status" value="1"/>
</dbReference>
<comment type="catalytic activity">
    <reaction evidence="15">
        <text>cholesterol(in) = cholesterol(out)</text>
        <dbReference type="Rhea" id="RHEA:39747"/>
        <dbReference type="ChEBI" id="CHEBI:16113"/>
    </reaction>
</comment>
<dbReference type="SUPFAM" id="SSF82866">
    <property type="entry name" value="Multidrug efflux transporter AcrB transmembrane domain"/>
    <property type="match status" value="2"/>
</dbReference>
<evidence type="ECO:0000256" key="8">
    <source>
        <dbReference type="ARBA" id="ARBA00023055"/>
    </source>
</evidence>
<evidence type="ECO:0000256" key="15">
    <source>
        <dbReference type="ARBA" id="ARBA00034049"/>
    </source>
</evidence>
<evidence type="ECO:0000256" key="5">
    <source>
        <dbReference type="ARBA" id="ARBA00022692"/>
    </source>
</evidence>
<evidence type="ECO:0000256" key="7">
    <source>
        <dbReference type="ARBA" id="ARBA00022989"/>
    </source>
</evidence>
<evidence type="ECO:0000256" key="16">
    <source>
        <dbReference type="SAM" id="Phobius"/>
    </source>
</evidence>
<dbReference type="Gene3D" id="1.20.1640.10">
    <property type="entry name" value="Multidrug efflux transporter AcrB transmembrane domain"/>
    <property type="match status" value="2"/>
</dbReference>
<evidence type="ECO:0000256" key="1">
    <source>
        <dbReference type="ARBA" id="ARBA00004127"/>
    </source>
</evidence>
<dbReference type="PANTHER" id="PTHR45727">
    <property type="entry name" value="NPC INTRACELLULAR CHOLESTEROL TRANSPORTER 1"/>
    <property type="match status" value="1"/>
</dbReference>
<keyword evidence="20" id="KW-1185">Reference proteome</keyword>
<feature type="transmembrane region" description="Helical" evidence="16">
    <location>
        <begin position="1228"/>
        <end position="1252"/>
    </location>
</feature>
<dbReference type="NCBIfam" id="TIGR00917">
    <property type="entry name" value="2A060601"/>
    <property type="match status" value="1"/>
</dbReference>
<dbReference type="InterPro" id="IPR053956">
    <property type="entry name" value="NPC1_MLD"/>
</dbReference>
<evidence type="ECO:0000256" key="12">
    <source>
        <dbReference type="ARBA" id="ARBA00023166"/>
    </source>
</evidence>
<feature type="transmembrane region" description="Helical" evidence="16">
    <location>
        <begin position="906"/>
        <end position="926"/>
    </location>
</feature>
<comment type="caution">
    <text evidence="19">The sequence shown here is derived from an EMBL/GenBank/DDBJ whole genome shotgun (WGS) entry which is preliminary data.</text>
</comment>
<keyword evidence="4" id="KW-0153">Cholesterol metabolism</keyword>
<sequence>MDYKAQLICATVVLVVGFCSTVHSQEGEWPDVVKDQPKQCMMRGICHTYFDDRPKALNCYINETASPEERSPIRWTNQSAIAHLREFCAETLDAYGEEQDAEGGYLLCCEEEQINELAGQIVMAKDIISRCPSCWKNFRQVFCELACSPYQTQFMTPAILEKTEQEGKPREYMVRELNLYYTQRYATRTYESCKDIVMGAANTPAMDFLCGGYGSLRCSPEYWYKYLGDYRNTYAPFHIYFKYKSDSPEDANINGFDGITYGCNETRPGDSPCSCVDCEGSCPAATILEEKTYITDWKVASMFGMYFVMGIVFIAGAVVMTGCTFFLWRREKRASKELKATTSTPGFFQRLGQRTEHKLYIFFRNLGQSCAEHPITVLIPGILITAALTCGVVFLKITTDPVELWASSTSRSRIEKDYYDANFAPFYRTEQIIITAKGLPNITYATETGNETFGPILNKKFMYALLDLQEQIMNNVVGENGEKLEDVCLKPLAPDNTNCSVFSYLEYWQSERPNIEATALDVRNNATLTYIDHFLYCTRNPAAIVSGTELKLSCMPRYGGIVDPAVALGGFMRPGETLADKPYQHANTAVLTFIVNNYVDKDYLTAARNWEKAYVEYMKRYIEQDKPDYMDVAFSSERSIEDELERASRGEVLTVSISYLLMFIYIAIALGEAESWSRVFIDSKISVGVFGVVIVLGSVGAAVGFFSYIGLPATLIIIEVIPFLVLAVGVDNIFIIVQTYQRSERLEGETKSEQIGRVVGEVAPSMLLNSVTDSVSFFLGGLSGMPAVQAFAFYAGVALLCNFILQFTCFIAFLSWDIDRQENNHYDVLCCMKSKTAEKKSQKKKMKSIPYKILESYYAPFLFQYPVRLLVILVFFAWFCFSISVAPKLAVGLEQELSMPDDSHVLKYFHAMFDYLSIGPPVYFVIKDTGINYTDPTTQEYIRAGNYPYSVASQVFSASKQSDRTYIARPAASWIDDYIDWANSDNCCKYFNDTKEFCPSATTSTECVPCNLRLELQGSSINGTLFEKYLEFFLRDNPTDECAKAGHAAYAQGVKYEKEKYSGNAFPKASYFMSYHKILKTSRDYTEAMEEARVIGENITKTLNTALNSTQHEVYPYSIFYVYYEQYLTAWKDTATSLGISFSTIFVISFILTGFNIGSAFVILLTIFMIVTDLVGLMYLWDVTLNAVSLVNLVMSVGIATEFCTHIIHHFTVSKEKGRLARANDSLVNMGISVLSGITITKFAGIIVLAFAKSKIFQVFYFRMYLGMVVIGATHGLIFLPVLLSFIGPASRATSRELHKS</sequence>
<feature type="transmembrane region" description="Helical" evidence="16">
    <location>
        <begin position="791"/>
        <end position="816"/>
    </location>
</feature>
<feature type="transmembrane region" description="Helical" evidence="16">
    <location>
        <begin position="303"/>
        <end position="328"/>
    </location>
</feature>
<dbReference type="Pfam" id="PF16414">
    <property type="entry name" value="NPC1_N"/>
    <property type="match status" value="1"/>
</dbReference>
<keyword evidence="13" id="KW-0325">Glycoprotein</keyword>
<feature type="transmembrane region" description="Helical" evidence="16">
    <location>
        <begin position="1264"/>
        <end position="1287"/>
    </location>
</feature>
<evidence type="ECO:0000259" key="18">
    <source>
        <dbReference type="PROSITE" id="PS50156"/>
    </source>
</evidence>
<keyword evidence="5 16" id="KW-0812">Transmembrane</keyword>
<feature type="transmembrane region" description="Helical" evidence="16">
    <location>
        <begin position="1188"/>
        <end position="1208"/>
    </location>
</feature>
<accession>A0ABP1S6E0</accession>
<keyword evidence="11" id="KW-1015">Disulfide bond</keyword>
<evidence type="ECO:0000256" key="3">
    <source>
        <dbReference type="ARBA" id="ARBA00022448"/>
    </source>
</evidence>
<dbReference type="EMBL" id="CAXLJM020000160">
    <property type="protein sequence ID" value="CAL8144021.1"/>
    <property type="molecule type" value="Genomic_DNA"/>
</dbReference>
<keyword evidence="9" id="KW-0443">Lipid metabolism</keyword>
<comment type="similarity">
    <text evidence="2">Belongs to the patched family.</text>
</comment>
<feature type="transmembrane region" description="Helical" evidence="16">
    <location>
        <begin position="652"/>
        <end position="673"/>
    </location>
</feature>
<keyword evidence="3" id="KW-0813">Transport</keyword>